<comment type="subcellular location">
    <subcellularLocation>
        <location evidence="1">Nucleus</location>
        <location evidence="1">Nucleolus</location>
    </subcellularLocation>
</comment>
<dbReference type="PANTHER" id="PTHR21686:SF12">
    <property type="entry name" value="DEOXYNUCLEOTIDYLTRANSFERASE TERMINAL-INTERACTING PROTEIN 2"/>
    <property type="match status" value="1"/>
</dbReference>
<feature type="compositionally biased region" description="Basic and acidic residues" evidence="3">
    <location>
        <begin position="12"/>
        <end position="30"/>
    </location>
</feature>
<protein>
    <submittedName>
        <fullName evidence="5 7">rRNA-processing protein FCF2</fullName>
    </submittedName>
</protein>
<dbReference type="Pfam" id="PF08698">
    <property type="entry name" value="Fcf2"/>
    <property type="match status" value="1"/>
</dbReference>
<dbReference type="AlphaFoldDB" id="A0A6A6YPZ4"/>
<reference evidence="7" key="3">
    <citation type="submission" date="2025-04" db="UniProtKB">
        <authorList>
            <consortium name="RefSeq"/>
        </authorList>
    </citation>
    <scope>IDENTIFICATION</scope>
    <source>
        <strain evidence="7">CBS 304.34</strain>
    </source>
</reference>
<sequence length="226" mass="25878">MASDSDEELSDEQVHELLRQAETRMREAQELAHQASDNADAVYRLPKLDPGVMIKPYIQTVDGVARVDPSRLVDDDDRSKANAVRKVEDPLTIKKRRDEEKKATTGPEWFNLPKTELTPELRRDLKLLKMRNVIDPKRFYKKSGKTSEVPEYSQIGTIIEGPTEYYNGRLLNKERKNTFADEVLATEAKTGRFKSKYNDIQASKTSGKKAYYKALKEKRKKSIGKG</sequence>
<evidence type="ECO:0000256" key="3">
    <source>
        <dbReference type="SAM" id="MobiDB-lite"/>
    </source>
</evidence>
<evidence type="ECO:0000313" key="7">
    <source>
        <dbReference type="RefSeq" id="XP_033577916.1"/>
    </source>
</evidence>
<dbReference type="GO" id="GO:0006396">
    <property type="term" value="P:RNA processing"/>
    <property type="evidence" value="ECO:0007669"/>
    <property type="project" value="TreeGrafter"/>
</dbReference>
<dbReference type="GO" id="GO:0005730">
    <property type="term" value="C:nucleolus"/>
    <property type="evidence" value="ECO:0007669"/>
    <property type="project" value="UniProtKB-SubCell"/>
</dbReference>
<feature type="region of interest" description="Disordered" evidence="3">
    <location>
        <begin position="1"/>
        <end position="40"/>
    </location>
</feature>
<reference evidence="7" key="2">
    <citation type="submission" date="2020-04" db="EMBL/GenBank/DDBJ databases">
        <authorList>
            <consortium name="NCBI Genome Project"/>
        </authorList>
    </citation>
    <scope>NUCLEOTIDE SEQUENCE</scope>
    <source>
        <strain evidence="7">CBS 304.34</strain>
    </source>
</reference>
<evidence type="ECO:0000256" key="1">
    <source>
        <dbReference type="ARBA" id="ARBA00004604"/>
    </source>
</evidence>
<evidence type="ECO:0000256" key="2">
    <source>
        <dbReference type="ARBA" id="ARBA00023242"/>
    </source>
</evidence>
<accession>A0A6A6YPZ4</accession>
<dbReference type="GO" id="GO:0003723">
    <property type="term" value="F:RNA binding"/>
    <property type="evidence" value="ECO:0007669"/>
    <property type="project" value="TreeGrafter"/>
</dbReference>
<dbReference type="OrthoDB" id="427886at2759"/>
<feature type="domain" description="Fcf2 pre-rRNA processing C-terminal" evidence="4">
    <location>
        <begin position="101"/>
        <end position="196"/>
    </location>
</feature>
<evidence type="ECO:0000313" key="6">
    <source>
        <dbReference type="Proteomes" id="UP000504636"/>
    </source>
</evidence>
<feature type="compositionally biased region" description="Acidic residues" evidence="3">
    <location>
        <begin position="1"/>
        <end position="11"/>
    </location>
</feature>
<dbReference type="Proteomes" id="UP000504636">
    <property type="component" value="Unplaced"/>
</dbReference>
<evidence type="ECO:0000259" key="4">
    <source>
        <dbReference type="Pfam" id="PF08698"/>
    </source>
</evidence>
<dbReference type="GeneID" id="54456360"/>
<proteinExistence type="predicted"/>
<dbReference type="PANTHER" id="PTHR21686">
    <property type="entry name" value="DEOXYNUCLEOTIDYLTRANSFERASE TERMINAL-INTERACTING PROTEIN 2"/>
    <property type="match status" value="1"/>
</dbReference>
<gene>
    <name evidence="5 7" type="ORF">BDZ99DRAFT_386274</name>
</gene>
<name>A0A6A6YPZ4_9PEZI</name>
<reference evidence="5 7" key="1">
    <citation type="journal article" date="2020" name="Stud. Mycol.">
        <title>101 Dothideomycetes genomes: a test case for predicting lifestyles and emergence of pathogens.</title>
        <authorList>
            <person name="Haridas S."/>
            <person name="Albert R."/>
            <person name="Binder M."/>
            <person name="Bloem J."/>
            <person name="Labutti K."/>
            <person name="Salamov A."/>
            <person name="Andreopoulos B."/>
            <person name="Baker S."/>
            <person name="Barry K."/>
            <person name="Bills G."/>
            <person name="Bluhm B."/>
            <person name="Cannon C."/>
            <person name="Castanera R."/>
            <person name="Culley D."/>
            <person name="Daum C."/>
            <person name="Ezra D."/>
            <person name="Gonzalez J."/>
            <person name="Henrissat B."/>
            <person name="Kuo A."/>
            <person name="Liang C."/>
            <person name="Lipzen A."/>
            <person name="Lutzoni F."/>
            <person name="Magnuson J."/>
            <person name="Mondo S."/>
            <person name="Nolan M."/>
            <person name="Ohm R."/>
            <person name="Pangilinan J."/>
            <person name="Park H.-J."/>
            <person name="Ramirez L."/>
            <person name="Alfaro M."/>
            <person name="Sun H."/>
            <person name="Tritt A."/>
            <person name="Yoshinaga Y."/>
            <person name="Zwiers L.-H."/>
            <person name="Turgeon B."/>
            <person name="Goodwin S."/>
            <person name="Spatafora J."/>
            <person name="Crous P."/>
            <person name="Grigoriev I."/>
        </authorList>
    </citation>
    <scope>NUCLEOTIDE SEQUENCE</scope>
    <source>
        <strain evidence="5 7">CBS 304.34</strain>
    </source>
</reference>
<dbReference type="InterPro" id="IPR039883">
    <property type="entry name" value="Fcf2/DNTTIP2"/>
</dbReference>
<dbReference type="InterPro" id="IPR014810">
    <property type="entry name" value="Fcf2_C"/>
</dbReference>
<organism evidence="5">
    <name type="scientific">Mytilinidion resinicola</name>
    <dbReference type="NCBI Taxonomy" id="574789"/>
    <lineage>
        <taxon>Eukaryota</taxon>
        <taxon>Fungi</taxon>
        <taxon>Dikarya</taxon>
        <taxon>Ascomycota</taxon>
        <taxon>Pezizomycotina</taxon>
        <taxon>Dothideomycetes</taxon>
        <taxon>Pleosporomycetidae</taxon>
        <taxon>Mytilinidiales</taxon>
        <taxon>Mytilinidiaceae</taxon>
        <taxon>Mytilinidion</taxon>
    </lineage>
</organism>
<keyword evidence="2" id="KW-0539">Nucleus</keyword>
<keyword evidence="6" id="KW-1185">Reference proteome</keyword>
<dbReference type="RefSeq" id="XP_033577916.1">
    <property type="nucleotide sequence ID" value="XM_033715467.1"/>
</dbReference>
<dbReference type="EMBL" id="MU003699">
    <property type="protein sequence ID" value="KAF2810952.1"/>
    <property type="molecule type" value="Genomic_DNA"/>
</dbReference>
<evidence type="ECO:0000313" key="5">
    <source>
        <dbReference type="EMBL" id="KAF2810952.1"/>
    </source>
</evidence>